<keyword evidence="7" id="KW-1185">Reference proteome</keyword>
<dbReference type="PANTHER" id="PTHR31001:SF76">
    <property type="entry name" value="ZN(2)-C6 FUNGAL-TYPE DOMAIN-CONTAINING PROTEIN"/>
    <property type="match status" value="1"/>
</dbReference>
<evidence type="ECO:0000256" key="1">
    <source>
        <dbReference type="ARBA" id="ARBA00004123"/>
    </source>
</evidence>
<keyword evidence="2" id="KW-0479">Metal-binding</keyword>
<comment type="caution">
    <text evidence="6">The sequence shown here is derived from an EMBL/GenBank/DDBJ whole genome shotgun (WGS) entry which is preliminary data.</text>
</comment>
<accession>A0ABR2ZWL8</accession>
<dbReference type="PROSITE" id="PS00463">
    <property type="entry name" value="ZN2_CY6_FUNGAL_1"/>
    <property type="match status" value="1"/>
</dbReference>
<dbReference type="InterPro" id="IPR050613">
    <property type="entry name" value="Sec_Metabolite_Reg"/>
</dbReference>
<dbReference type="PROSITE" id="PS50048">
    <property type="entry name" value="ZN2_CY6_FUNGAL_2"/>
    <property type="match status" value="1"/>
</dbReference>
<keyword evidence="3" id="KW-0539">Nucleus</keyword>
<feature type="domain" description="Zn(2)-C6 fungal-type" evidence="5">
    <location>
        <begin position="14"/>
        <end position="45"/>
    </location>
</feature>
<dbReference type="SMART" id="SM00066">
    <property type="entry name" value="GAL4"/>
    <property type="match status" value="1"/>
</dbReference>
<reference evidence="6 7" key="1">
    <citation type="submission" date="2024-05" db="EMBL/GenBank/DDBJ databases">
        <title>A draft genome resource for the thread blight pathogen Marasmius tenuissimus strain MS-2.</title>
        <authorList>
            <person name="Yulfo-Soto G.E."/>
            <person name="Baruah I.K."/>
            <person name="Amoako-Attah I."/>
            <person name="Bukari Y."/>
            <person name="Meinhardt L.W."/>
            <person name="Bailey B.A."/>
            <person name="Cohen S.P."/>
        </authorList>
    </citation>
    <scope>NUCLEOTIDE SEQUENCE [LARGE SCALE GENOMIC DNA]</scope>
    <source>
        <strain evidence="6 7">MS-2</strain>
    </source>
</reference>
<proteinExistence type="predicted"/>
<dbReference type="EMBL" id="JBBXMP010000047">
    <property type="protein sequence ID" value="KAL0065459.1"/>
    <property type="molecule type" value="Genomic_DNA"/>
</dbReference>
<dbReference type="CDD" id="cd12148">
    <property type="entry name" value="fungal_TF_MHR"/>
    <property type="match status" value="1"/>
</dbReference>
<dbReference type="SUPFAM" id="SSF57701">
    <property type="entry name" value="Zn2/Cys6 DNA-binding domain"/>
    <property type="match status" value="1"/>
</dbReference>
<evidence type="ECO:0000256" key="2">
    <source>
        <dbReference type="ARBA" id="ARBA00022723"/>
    </source>
</evidence>
<protein>
    <recommendedName>
        <fullName evidence="5">Zn(2)-C6 fungal-type domain-containing protein</fullName>
    </recommendedName>
</protein>
<evidence type="ECO:0000256" key="4">
    <source>
        <dbReference type="SAM" id="MobiDB-lite"/>
    </source>
</evidence>
<evidence type="ECO:0000259" key="5">
    <source>
        <dbReference type="PROSITE" id="PS50048"/>
    </source>
</evidence>
<name>A0ABR2ZWL8_9AGAR</name>
<feature type="compositionally biased region" description="Polar residues" evidence="4">
    <location>
        <begin position="89"/>
        <end position="99"/>
    </location>
</feature>
<dbReference type="Proteomes" id="UP001437256">
    <property type="component" value="Unassembled WGS sequence"/>
</dbReference>
<gene>
    <name evidence="6" type="ORF">AAF712_007523</name>
</gene>
<dbReference type="Pfam" id="PF00172">
    <property type="entry name" value="Zn_clus"/>
    <property type="match status" value="1"/>
</dbReference>
<dbReference type="InterPro" id="IPR036864">
    <property type="entry name" value="Zn2-C6_fun-type_DNA-bd_sf"/>
</dbReference>
<dbReference type="SMART" id="SM00906">
    <property type="entry name" value="Fungal_trans"/>
    <property type="match status" value="1"/>
</dbReference>
<feature type="region of interest" description="Disordered" evidence="4">
    <location>
        <begin position="639"/>
        <end position="678"/>
    </location>
</feature>
<comment type="subcellular location">
    <subcellularLocation>
        <location evidence="1">Nucleus</location>
    </subcellularLocation>
</comment>
<dbReference type="PANTHER" id="PTHR31001">
    <property type="entry name" value="UNCHARACTERIZED TRANSCRIPTIONAL REGULATORY PROTEIN"/>
    <property type="match status" value="1"/>
</dbReference>
<dbReference type="CDD" id="cd00067">
    <property type="entry name" value="GAL4"/>
    <property type="match status" value="1"/>
</dbReference>
<organism evidence="6 7">
    <name type="scientific">Marasmius tenuissimus</name>
    <dbReference type="NCBI Taxonomy" id="585030"/>
    <lineage>
        <taxon>Eukaryota</taxon>
        <taxon>Fungi</taxon>
        <taxon>Dikarya</taxon>
        <taxon>Basidiomycota</taxon>
        <taxon>Agaricomycotina</taxon>
        <taxon>Agaricomycetes</taxon>
        <taxon>Agaricomycetidae</taxon>
        <taxon>Agaricales</taxon>
        <taxon>Marasmiineae</taxon>
        <taxon>Marasmiaceae</taxon>
        <taxon>Marasmius</taxon>
    </lineage>
</organism>
<sequence length="808" mass="90358">MGEVGRICSRPIQSCFQCRKRKIKCNRTYPCAPCILRGEEDVCREVDKSNVESSRKTATETLAEVNDRVAILEKTIAHMSKFMPNEYQTTINPCTTESDVSGSSSTATTPPDSSSVSAVESPLESNHLGVYLSPDIFITTDEETATMLEDVALGGLRSSRQSASPSPSLRSPLQSTRDLASDQIIPVMRDDHPLALGIGPAKNPLHKIISHLPSESQSRHLVDFYFKNVAWHARIFHLPSFLSCAQRLLDRIKSSPVPSEDFEVEFLPAYIMVLCLSYHLIAHDAPQSGGIVVQDADQMARKMYNLAYSCLLLQDYLAHHSLETVQCLILMCIYLQDTGDSHSQRALLGTAIKMAQNLGMSRLPSESEGRSYPKMWQSVVKREVARRVWWNLVFMDWSQASFSNGFYSIHPTQAHTCLPANLNDTELVEGKPIQHKPRDQYTEMTFSLTRFRFVEIHRQSIDLLTNPNSTTYASIISVDSKLRQEIDAIPTSFQMTGSMGSLLEKDTRSLEILSALVMGVTWRMRLHRPFLSRGYTDRRYDHSKEQCILLAKAVISYLKAYPEHFDHLTRWRTLMSYTFGAIIVLFMDLCHQRQRENPSAEAKRRELEEALAVFRSGMKSTLSQESANLLERMISMSNSEDAKNVPTNSKAVQTAASKLTAQTESTKKRKSPDTDPDSCFERVAKRLLSSPEDLTVTPMVVHAPTASSACLEFSSDSMLSITPGGLFPYGLPTPPSSCKSVPPEPQETELPTLKYDSGWTFDTLFQRDPLLDTNVGWSSSDLQMMGFGMDNTGAHGSDGLPFGFDFGL</sequence>
<feature type="region of interest" description="Disordered" evidence="4">
    <location>
        <begin position="89"/>
        <end position="120"/>
    </location>
</feature>
<evidence type="ECO:0000313" key="7">
    <source>
        <dbReference type="Proteomes" id="UP001437256"/>
    </source>
</evidence>
<evidence type="ECO:0000256" key="3">
    <source>
        <dbReference type="ARBA" id="ARBA00023242"/>
    </source>
</evidence>
<dbReference type="InterPro" id="IPR001138">
    <property type="entry name" value="Zn2Cys6_DnaBD"/>
</dbReference>
<evidence type="ECO:0000313" key="6">
    <source>
        <dbReference type="EMBL" id="KAL0065459.1"/>
    </source>
</evidence>
<dbReference type="Pfam" id="PF04082">
    <property type="entry name" value="Fungal_trans"/>
    <property type="match status" value="1"/>
</dbReference>
<feature type="compositionally biased region" description="Low complexity" evidence="4">
    <location>
        <begin position="100"/>
        <end position="119"/>
    </location>
</feature>
<feature type="compositionally biased region" description="Low complexity" evidence="4">
    <location>
        <begin position="156"/>
        <end position="175"/>
    </location>
</feature>
<dbReference type="InterPro" id="IPR007219">
    <property type="entry name" value="XnlR_reg_dom"/>
</dbReference>
<dbReference type="Gene3D" id="4.10.240.10">
    <property type="entry name" value="Zn(2)-C6 fungal-type DNA-binding domain"/>
    <property type="match status" value="1"/>
</dbReference>
<feature type="region of interest" description="Disordered" evidence="4">
    <location>
        <begin position="156"/>
        <end position="176"/>
    </location>
</feature>
<feature type="compositionally biased region" description="Polar residues" evidence="4">
    <location>
        <begin position="639"/>
        <end position="664"/>
    </location>
</feature>